<comment type="caution">
    <text evidence="1">The sequence shown here is derived from an EMBL/GenBank/DDBJ whole genome shotgun (WGS) entry which is preliminary data.</text>
</comment>
<protein>
    <submittedName>
        <fullName evidence="1">Uncharacterized protein</fullName>
    </submittedName>
</protein>
<sequence length="113" mass="12599">MLFCDLEAPALKFHHAMDTTMGWEEMRLGSRSNVGGKKSQTNDVQMSDFSCIRDQQSVILIIGILPSADSLNATLKAIYFITTNKGILTSDAILAHDVYKKSDKQHDHNLTDE</sequence>
<gene>
    <name evidence="1" type="ORF">BELL_0625g00020</name>
</gene>
<dbReference type="EMBL" id="PQXM01000623">
    <property type="protein sequence ID" value="TGO71057.1"/>
    <property type="molecule type" value="Genomic_DNA"/>
</dbReference>
<name>A0A4Z1JQ86_9HELO</name>
<dbReference type="AlphaFoldDB" id="A0A4Z1JQ86"/>
<organism evidence="1 2">
    <name type="scientific">Botrytis elliptica</name>
    <dbReference type="NCBI Taxonomy" id="278938"/>
    <lineage>
        <taxon>Eukaryota</taxon>
        <taxon>Fungi</taxon>
        <taxon>Dikarya</taxon>
        <taxon>Ascomycota</taxon>
        <taxon>Pezizomycotina</taxon>
        <taxon>Leotiomycetes</taxon>
        <taxon>Helotiales</taxon>
        <taxon>Sclerotiniaceae</taxon>
        <taxon>Botrytis</taxon>
    </lineage>
</organism>
<accession>A0A4Z1JQ86</accession>
<evidence type="ECO:0000313" key="1">
    <source>
        <dbReference type="EMBL" id="TGO71057.1"/>
    </source>
</evidence>
<dbReference type="Proteomes" id="UP000297229">
    <property type="component" value="Unassembled WGS sequence"/>
</dbReference>
<keyword evidence="2" id="KW-1185">Reference proteome</keyword>
<proteinExistence type="predicted"/>
<reference evidence="1 2" key="1">
    <citation type="submission" date="2017-12" db="EMBL/GenBank/DDBJ databases">
        <title>Comparative genomics of Botrytis spp.</title>
        <authorList>
            <person name="Valero-Jimenez C.A."/>
            <person name="Tapia P."/>
            <person name="Veloso J."/>
            <person name="Silva-Moreno E."/>
            <person name="Staats M."/>
            <person name="Valdes J.H."/>
            <person name="Van Kan J.A.L."/>
        </authorList>
    </citation>
    <scope>NUCLEOTIDE SEQUENCE [LARGE SCALE GENOMIC DNA]</scope>
    <source>
        <strain evidence="1 2">Be9601</strain>
    </source>
</reference>
<evidence type="ECO:0000313" key="2">
    <source>
        <dbReference type="Proteomes" id="UP000297229"/>
    </source>
</evidence>